<evidence type="ECO:0000259" key="7">
    <source>
        <dbReference type="Pfam" id="PF02687"/>
    </source>
</evidence>
<dbReference type="Proteomes" id="UP000199031">
    <property type="component" value="Unassembled WGS sequence"/>
</dbReference>
<keyword evidence="10" id="KW-1185">Reference proteome</keyword>
<feature type="domain" description="ABC3 transporter permease C-terminal" evidence="7">
    <location>
        <begin position="677"/>
        <end position="790"/>
    </location>
</feature>
<feature type="domain" description="ABC3 transporter permease C-terminal" evidence="7">
    <location>
        <begin position="292"/>
        <end position="409"/>
    </location>
</feature>
<name>A0A1I5VT25_9BACT</name>
<reference evidence="9 10" key="1">
    <citation type="submission" date="2016-10" db="EMBL/GenBank/DDBJ databases">
        <authorList>
            <person name="de Groot N.N."/>
        </authorList>
    </citation>
    <scope>NUCLEOTIDE SEQUENCE [LARGE SCALE GENOMIC DNA]</scope>
    <source>
        <strain evidence="9 10">DSM 28286</strain>
    </source>
</reference>
<comment type="subcellular location">
    <subcellularLocation>
        <location evidence="1">Cell membrane</location>
        <topology evidence="1">Multi-pass membrane protein</topology>
    </subcellularLocation>
</comment>
<evidence type="ECO:0000256" key="2">
    <source>
        <dbReference type="ARBA" id="ARBA00022475"/>
    </source>
</evidence>
<dbReference type="InterPro" id="IPR003838">
    <property type="entry name" value="ABC3_permease_C"/>
</dbReference>
<evidence type="ECO:0000256" key="6">
    <source>
        <dbReference type="SAM" id="Phobius"/>
    </source>
</evidence>
<keyword evidence="5 6" id="KW-0472">Membrane</keyword>
<dbReference type="PANTHER" id="PTHR30572:SF18">
    <property type="entry name" value="ABC-TYPE MACROLIDE FAMILY EXPORT SYSTEM PERMEASE COMPONENT 2"/>
    <property type="match status" value="1"/>
</dbReference>
<feature type="domain" description="MacB-like periplasmic core" evidence="8">
    <location>
        <begin position="437"/>
        <end position="605"/>
    </location>
</feature>
<feature type="transmembrane region" description="Helical" evidence="6">
    <location>
        <begin position="337"/>
        <end position="363"/>
    </location>
</feature>
<dbReference type="Pfam" id="PF02687">
    <property type="entry name" value="FtsX"/>
    <property type="match status" value="2"/>
</dbReference>
<feature type="transmembrane region" description="Helical" evidence="6">
    <location>
        <begin position="21"/>
        <end position="42"/>
    </location>
</feature>
<dbReference type="GO" id="GO:0022857">
    <property type="term" value="F:transmembrane transporter activity"/>
    <property type="evidence" value="ECO:0007669"/>
    <property type="project" value="TreeGrafter"/>
</dbReference>
<dbReference type="EMBL" id="FOXQ01000005">
    <property type="protein sequence ID" value="SFQ10622.1"/>
    <property type="molecule type" value="Genomic_DNA"/>
</dbReference>
<keyword evidence="2" id="KW-1003">Cell membrane</keyword>
<evidence type="ECO:0000313" key="10">
    <source>
        <dbReference type="Proteomes" id="UP000199031"/>
    </source>
</evidence>
<dbReference type="OrthoDB" id="5933722at2"/>
<evidence type="ECO:0000256" key="3">
    <source>
        <dbReference type="ARBA" id="ARBA00022692"/>
    </source>
</evidence>
<feature type="transmembrane region" description="Helical" evidence="6">
    <location>
        <begin position="383"/>
        <end position="404"/>
    </location>
</feature>
<protein>
    <submittedName>
        <fullName evidence="9">Putative ABC transport system permease protein</fullName>
    </submittedName>
</protein>
<proteinExistence type="predicted"/>
<dbReference type="GO" id="GO:0005886">
    <property type="term" value="C:plasma membrane"/>
    <property type="evidence" value="ECO:0007669"/>
    <property type="project" value="UniProtKB-SubCell"/>
</dbReference>
<dbReference type="InterPro" id="IPR025857">
    <property type="entry name" value="MacB_PCD"/>
</dbReference>
<accession>A0A1I5VT25</accession>
<feature type="transmembrane region" description="Helical" evidence="6">
    <location>
        <begin position="674"/>
        <end position="697"/>
    </location>
</feature>
<evidence type="ECO:0000256" key="1">
    <source>
        <dbReference type="ARBA" id="ARBA00004651"/>
    </source>
</evidence>
<feature type="transmembrane region" description="Helical" evidence="6">
    <location>
        <begin position="286"/>
        <end position="306"/>
    </location>
</feature>
<keyword evidence="3 6" id="KW-0812">Transmembrane</keyword>
<feature type="transmembrane region" description="Helical" evidence="6">
    <location>
        <begin position="718"/>
        <end position="743"/>
    </location>
</feature>
<dbReference type="STRING" id="1465490.SAMN05444277_105172"/>
<keyword evidence="4 6" id="KW-1133">Transmembrane helix</keyword>
<feature type="transmembrane region" description="Helical" evidence="6">
    <location>
        <begin position="425"/>
        <end position="449"/>
    </location>
</feature>
<evidence type="ECO:0000256" key="4">
    <source>
        <dbReference type="ARBA" id="ARBA00022989"/>
    </source>
</evidence>
<evidence type="ECO:0000313" key="9">
    <source>
        <dbReference type="EMBL" id="SFQ10622.1"/>
    </source>
</evidence>
<dbReference type="RefSeq" id="WP_090657982.1">
    <property type="nucleotide sequence ID" value="NZ_FOXQ01000005.1"/>
</dbReference>
<gene>
    <name evidence="9" type="ORF">SAMN05444277_105172</name>
</gene>
<dbReference type="AlphaFoldDB" id="A0A1I5VT25"/>
<evidence type="ECO:0000259" key="8">
    <source>
        <dbReference type="Pfam" id="PF12704"/>
    </source>
</evidence>
<organism evidence="9 10">
    <name type="scientific">Parafilimonas terrae</name>
    <dbReference type="NCBI Taxonomy" id="1465490"/>
    <lineage>
        <taxon>Bacteria</taxon>
        <taxon>Pseudomonadati</taxon>
        <taxon>Bacteroidota</taxon>
        <taxon>Chitinophagia</taxon>
        <taxon>Chitinophagales</taxon>
        <taxon>Chitinophagaceae</taxon>
        <taxon>Parafilimonas</taxon>
    </lineage>
</organism>
<dbReference type="InterPro" id="IPR050250">
    <property type="entry name" value="Macrolide_Exporter_MacB"/>
</dbReference>
<sequence>MLKNLVLVALRNLKRDKWYSLLNIIGLAIGISFSLLLIFYIIDELSYDRYNEKADRIYRVNAYVKEPDKDTMRWAITPFPMGAALNKDYPEVEEAVRFVGAGGGNDIMYKNGDQRLYENKVFFVDSNIFKVFTHKFIEGSPQTALVAPNSMVLTQSVAEKFFGRNKSYVGKTLENINGDVYKVTAVIKDVPKNSHLLFNILISRSSLPADFANNWGGFGFYTYVLLKPNTSAASFEKKLLPVYDKYLASIFAQFNIKMRFGIIPVTAIHLHADTDNEPEELGSMSYIYIFAAVAFFMLLIACINYMNITTARSARRAKEIGIRKVAGSTQKQLVAQFLVESIVTACFALLLSIGIIALLLPAFNTISGKFISFATLLQPKTLWIMLGVAAFTGLAGGSYPAFYLSKFNPVNILKGSLSKASGNVTLRRVLVVVQFSIAMIMLICTWVVYGQLKYLRNKDLGFNKAQVMNLRINGPNMRSKITAFTNEMRNMPQVLSVSTAQAVPGQNINLQLFSVQSKNGFVEQGVNNYAIDENYINTLGMKMAKGRNFTGLSDTLRSIIVNEKMTQQFGWGNDAVGKRVKFAGDTSGYYAEVIGVVKDFNQQSLYNPIAPLILFYQPVSNSVQLKLNAQNITPVVKLIESTWKKIFPDIVFQYTFLDQDFDSQYAADQKRGKIFTAFSILTIAITCLGLLGLIAFTTQQRRKELSIRKIMGAGVGQIVPLVTRNFIALVGISCLIAFPIAYLFMDKWLKIFPYNTGLSATPFLLSALTVLIITMLTVSFHAIKAATANPVEALRSE</sequence>
<dbReference type="PANTHER" id="PTHR30572">
    <property type="entry name" value="MEMBRANE COMPONENT OF TRANSPORTER-RELATED"/>
    <property type="match status" value="1"/>
</dbReference>
<feature type="domain" description="MacB-like periplasmic core" evidence="8">
    <location>
        <begin position="20"/>
        <end position="239"/>
    </location>
</feature>
<evidence type="ECO:0000256" key="5">
    <source>
        <dbReference type="ARBA" id="ARBA00023136"/>
    </source>
</evidence>
<feature type="transmembrane region" description="Helical" evidence="6">
    <location>
        <begin position="763"/>
        <end position="783"/>
    </location>
</feature>
<dbReference type="Pfam" id="PF12704">
    <property type="entry name" value="MacB_PCD"/>
    <property type="match status" value="2"/>
</dbReference>